<feature type="domain" description="Fibronectin type-III" evidence="23">
    <location>
        <begin position="854"/>
        <end position="953"/>
    </location>
</feature>
<evidence type="ECO:0000256" key="4">
    <source>
        <dbReference type="ARBA" id="ARBA00022553"/>
    </source>
</evidence>
<dbReference type="GO" id="GO:0007420">
    <property type="term" value="P:brain development"/>
    <property type="evidence" value="ECO:0007669"/>
    <property type="project" value="TreeGrafter"/>
</dbReference>
<dbReference type="FunFam" id="2.60.40.10:FF:000017">
    <property type="entry name" value="Down syndrome cell adhesion molecule b"/>
    <property type="match status" value="1"/>
</dbReference>
<feature type="domain" description="Ig-like" evidence="22">
    <location>
        <begin position="119"/>
        <end position="189"/>
    </location>
</feature>
<feature type="compositionally biased region" description="Basic and acidic residues" evidence="20">
    <location>
        <begin position="1710"/>
        <end position="1721"/>
    </location>
</feature>
<dbReference type="InterPro" id="IPR007110">
    <property type="entry name" value="Ig-like_dom"/>
</dbReference>
<dbReference type="GO" id="GO:0060219">
    <property type="term" value="P:camera-type eye photoreceptor cell differentiation"/>
    <property type="evidence" value="ECO:0007669"/>
    <property type="project" value="UniProtKB-ARBA"/>
</dbReference>
<dbReference type="Ensembl" id="ENSAPLT00020016051.1">
    <property type="protein sequence ID" value="ENSAPLP00020014896.1"/>
    <property type="gene ID" value="ENSAPLG00020008019.1"/>
</dbReference>
<dbReference type="InterPro" id="IPR013106">
    <property type="entry name" value="Ig_V-set"/>
</dbReference>
<feature type="domain" description="Ig-like" evidence="22">
    <location>
        <begin position="584"/>
        <end position="677"/>
    </location>
</feature>
<keyword evidence="5 21" id="KW-0812">Transmembrane</keyword>
<dbReference type="FunFam" id="2.60.40.10:FF:000141">
    <property type="entry name" value="Down syndrome cell adhesion molecule a"/>
    <property type="match status" value="1"/>
</dbReference>
<dbReference type="PROSITE" id="PS50853">
    <property type="entry name" value="FN3"/>
    <property type="match status" value="6"/>
</dbReference>
<dbReference type="FunFam" id="2.60.40.10:FF:000477">
    <property type="entry name" value="DS cell adhesion molecule like 1"/>
    <property type="match status" value="1"/>
</dbReference>
<dbReference type="FunFam" id="2.60.40.10:FF:000401">
    <property type="entry name" value="Down syndrome cell adhesion molecule"/>
    <property type="match status" value="1"/>
</dbReference>
<dbReference type="GO" id="GO:0045202">
    <property type="term" value="C:synapse"/>
    <property type="evidence" value="ECO:0007669"/>
    <property type="project" value="UniProtKB-SubCell"/>
</dbReference>
<feature type="domain" description="Fibronectin type-III" evidence="23">
    <location>
        <begin position="958"/>
        <end position="1054"/>
    </location>
</feature>
<feature type="compositionally biased region" description="Polar residues" evidence="20">
    <location>
        <begin position="1672"/>
        <end position="1681"/>
    </location>
</feature>
<evidence type="ECO:0000256" key="17">
    <source>
        <dbReference type="ARBA" id="ARBA00034103"/>
    </source>
</evidence>
<reference evidence="24" key="3">
    <citation type="submission" date="2025-09" db="UniProtKB">
        <authorList>
            <consortium name="Ensembl"/>
        </authorList>
    </citation>
    <scope>IDENTIFICATION</scope>
</reference>
<dbReference type="CDD" id="cd00063">
    <property type="entry name" value="FN3"/>
    <property type="match status" value="6"/>
</dbReference>
<evidence type="ECO:0000313" key="25">
    <source>
        <dbReference type="Proteomes" id="UP000694400"/>
    </source>
</evidence>
<dbReference type="GO" id="GO:0030424">
    <property type="term" value="C:axon"/>
    <property type="evidence" value="ECO:0007669"/>
    <property type="project" value="UniProtKB-SubCell"/>
</dbReference>
<keyword evidence="14" id="KW-0325">Glycoprotein</keyword>
<evidence type="ECO:0000256" key="5">
    <source>
        <dbReference type="ARBA" id="ARBA00022692"/>
    </source>
</evidence>
<evidence type="ECO:0000256" key="9">
    <source>
        <dbReference type="ARBA" id="ARBA00022902"/>
    </source>
</evidence>
<dbReference type="InterPro" id="IPR003599">
    <property type="entry name" value="Ig_sub"/>
</dbReference>
<evidence type="ECO:0000256" key="20">
    <source>
        <dbReference type="SAM" id="MobiDB-lite"/>
    </source>
</evidence>
<keyword evidence="4" id="KW-0597">Phosphoprotein</keyword>
<evidence type="ECO:0000256" key="21">
    <source>
        <dbReference type="SAM" id="Phobius"/>
    </source>
</evidence>
<dbReference type="SMART" id="SM00060">
    <property type="entry name" value="FN3"/>
    <property type="match status" value="6"/>
</dbReference>
<dbReference type="GO" id="GO:0010842">
    <property type="term" value="P:retina layer formation"/>
    <property type="evidence" value="ECO:0007669"/>
    <property type="project" value="UniProtKB-ARBA"/>
</dbReference>
<feature type="domain" description="Ig-like" evidence="22">
    <location>
        <begin position="681"/>
        <end position="718"/>
    </location>
</feature>
<evidence type="ECO:0000256" key="6">
    <source>
        <dbReference type="ARBA" id="ARBA00022729"/>
    </source>
</evidence>
<dbReference type="SMART" id="SM00409">
    <property type="entry name" value="IG"/>
    <property type="match status" value="8"/>
</dbReference>
<comment type="subunit">
    <text evidence="18">Homodimer; mediates homophilic interactions to promote cell adhesion.</text>
</comment>
<feature type="region of interest" description="Disordered" evidence="20">
    <location>
        <begin position="1672"/>
        <end position="1699"/>
    </location>
</feature>
<dbReference type="GO" id="GO:0098632">
    <property type="term" value="F:cell-cell adhesion mediator activity"/>
    <property type="evidence" value="ECO:0007669"/>
    <property type="project" value="TreeGrafter"/>
</dbReference>
<dbReference type="PANTHER" id="PTHR44170">
    <property type="entry name" value="PROTEIN SIDEKICK"/>
    <property type="match status" value="1"/>
</dbReference>
<evidence type="ECO:0000259" key="22">
    <source>
        <dbReference type="PROSITE" id="PS50835"/>
    </source>
</evidence>
<evidence type="ECO:0000259" key="23">
    <source>
        <dbReference type="PROSITE" id="PS50853"/>
    </source>
</evidence>
<feature type="domain" description="Fibronectin type-III" evidence="23">
    <location>
        <begin position="1345"/>
        <end position="1446"/>
    </location>
</feature>
<dbReference type="SUPFAM" id="SSF49265">
    <property type="entry name" value="Fibronectin type III"/>
    <property type="match status" value="3"/>
</dbReference>
<keyword evidence="6" id="KW-0732">Signal</keyword>
<dbReference type="GO" id="GO:0007416">
    <property type="term" value="P:synapse assembly"/>
    <property type="evidence" value="ECO:0007669"/>
    <property type="project" value="UniProtKB-ARBA"/>
</dbReference>
<feature type="domain" description="Ig-like" evidence="22">
    <location>
        <begin position="1156"/>
        <end position="1248"/>
    </location>
</feature>
<dbReference type="Pfam" id="PF25059">
    <property type="entry name" value="FN3_DSCAM-DSCAML_C"/>
    <property type="match status" value="1"/>
</dbReference>
<evidence type="ECO:0000256" key="19">
    <source>
        <dbReference type="ARBA" id="ARBA00070605"/>
    </source>
</evidence>
<feature type="domain" description="Fibronectin type-III" evidence="23">
    <location>
        <begin position="1058"/>
        <end position="1156"/>
    </location>
</feature>
<dbReference type="CDD" id="cd00096">
    <property type="entry name" value="Ig"/>
    <property type="match status" value="1"/>
</dbReference>
<dbReference type="FunFam" id="2.60.40.10:FF:000120">
    <property type="entry name" value="Down syndrome cell adhesion molecule like 1"/>
    <property type="match status" value="1"/>
</dbReference>
<name>A0A8B9T3L9_ANAPL</name>
<dbReference type="FunFam" id="2.60.40.10:FF:000172">
    <property type="entry name" value="Down syndrome cell adhesion molecule b"/>
    <property type="match status" value="1"/>
</dbReference>
<dbReference type="InterPro" id="IPR036116">
    <property type="entry name" value="FN3_sf"/>
</dbReference>
<dbReference type="InterPro" id="IPR013098">
    <property type="entry name" value="Ig_I-set"/>
</dbReference>
<keyword evidence="11" id="KW-0770">Synapse</keyword>
<keyword evidence="10 21" id="KW-1133">Transmembrane helix</keyword>
<dbReference type="SMART" id="SM00406">
    <property type="entry name" value="IGv"/>
    <property type="match status" value="4"/>
</dbReference>
<dbReference type="PANTHER" id="PTHR44170:SF53">
    <property type="entry name" value="DS CELL ADHESION MOLECULE LIKE 1"/>
    <property type="match status" value="1"/>
</dbReference>
<feature type="domain" description="Fibronectin type-III" evidence="23">
    <location>
        <begin position="752"/>
        <end position="849"/>
    </location>
</feature>
<evidence type="ECO:0000256" key="13">
    <source>
        <dbReference type="ARBA" id="ARBA00023157"/>
    </source>
</evidence>
<protein>
    <recommendedName>
        <fullName evidence="19">Cell adhesion molecule DSCAM</fullName>
    </recommendedName>
</protein>
<evidence type="ECO:0000256" key="16">
    <source>
        <dbReference type="ARBA" id="ARBA00023319"/>
    </source>
</evidence>
<feature type="transmembrane region" description="Helical" evidence="21">
    <location>
        <begin position="1466"/>
        <end position="1487"/>
    </location>
</feature>
<feature type="compositionally biased region" description="Low complexity" evidence="20">
    <location>
        <begin position="1615"/>
        <end position="1624"/>
    </location>
</feature>
<dbReference type="FunFam" id="2.60.40.10:FF:000219">
    <property type="entry name" value="Down syndrome cell adhesion molecule homolog"/>
    <property type="match status" value="1"/>
</dbReference>
<comment type="subcellular location">
    <subcellularLocation>
        <location evidence="1">Cell membrane</location>
        <topology evidence="1">Single-pass type I membrane protein</topology>
    </subcellularLocation>
    <subcellularLocation>
        <location evidence="2">Cell projection</location>
        <location evidence="2">Axon</location>
    </subcellularLocation>
    <subcellularLocation>
        <location evidence="17">Synapse</location>
    </subcellularLocation>
</comment>
<feature type="domain" description="Ig-like" evidence="22">
    <location>
        <begin position="207"/>
        <end position="295"/>
    </location>
</feature>
<dbReference type="Pfam" id="PF13927">
    <property type="entry name" value="Ig_3"/>
    <property type="match status" value="3"/>
</dbReference>
<dbReference type="CDD" id="cd20958">
    <property type="entry name" value="IgI_5_Dscam"/>
    <property type="match status" value="1"/>
</dbReference>
<proteinExistence type="predicted"/>
<dbReference type="InterPro" id="IPR003598">
    <property type="entry name" value="Ig_sub2"/>
</dbReference>
<dbReference type="GO" id="GO:0005886">
    <property type="term" value="C:plasma membrane"/>
    <property type="evidence" value="ECO:0007669"/>
    <property type="project" value="UniProtKB-SubCell"/>
</dbReference>
<keyword evidence="13" id="KW-1015">Disulfide bond</keyword>
<dbReference type="InterPro" id="IPR003961">
    <property type="entry name" value="FN3_dom"/>
</dbReference>
<feature type="region of interest" description="Disordered" evidence="20">
    <location>
        <begin position="1546"/>
        <end position="1624"/>
    </location>
</feature>
<evidence type="ECO:0000256" key="15">
    <source>
        <dbReference type="ARBA" id="ARBA00023273"/>
    </source>
</evidence>
<dbReference type="FunFam" id="2.60.40.10:FF:000333">
    <property type="entry name" value="Down syndrome cell adhesion molecule"/>
    <property type="match status" value="1"/>
</dbReference>
<dbReference type="FunFam" id="2.60.40.10:FF:000229">
    <property type="entry name" value="Down syndrome cell adhesion molecule homolog"/>
    <property type="match status" value="1"/>
</dbReference>
<feature type="domain" description="Ig-like" evidence="22">
    <location>
        <begin position="490"/>
        <end position="579"/>
    </location>
</feature>
<dbReference type="Pfam" id="PF07679">
    <property type="entry name" value="I-set"/>
    <property type="match status" value="4"/>
</dbReference>
<accession>A0A8B9T3L9</accession>
<evidence type="ECO:0000256" key="14">
    <source>
        <dbReference type="ARBA" id="ARBA00023180"/>
    </source>
</evidence>
<keyword evidence="12 21" id="KW-0472">Membrane</keyword>
<feature type="domain" description="Fibronectin type-III" evidence="23">
    <location>
        <begin position="1250"/>
        <end position="1344"/>
    </location>
</feature>
<dbReference type="Gene3D" id="2.60.40.10">
    <property type="entry name" value="Immunoglobulins"/>
    <property type="match status" value="14"/>
</dbReference>
<keyword evidence="16" id="KW-0393">Immunoglobulin domain</keyword>
<feature type="domain" description="Ig-like" evidence="22">
    <location>
        <begin position="398"/>
        <end position="486"/>
    </location>
</feature>
<evidence type="ECO:0000256" key="11">
    <source>
        <dbReference type="ARBA" id="ARBA00023018"/>
    </source>
</evidence>
<evidence type="ECO:0000256" key="8">
    <source>
        <dbReference type="ARBA" id="ARBA00022889"/>
    </source>
</evidence>
<keyword evidence="9" id="KW-0524">Neurogenesis</keyword>
<dbReference type="InterPro" id="IPR013783">
    <property type="entry name" value="Ig-like_fold"/>
</dbReference>
<dbReference type="Proteomes" id="UP000694400">
    <property type="component" value="Chromosome 1"/>
</dbReference>
<keyword evidence="15" id="KW-0966">Cell projection</keyword>
<evidence type="ECO:0000256" key="10">
    <source>
        <dbReference type="ARBA" id="ARBA00022989"/>
    </source>
</evidence>
<dbReference type="FunFam" id="2.60.40.10:FF:000104">
    <property type="entry name" value="Down syndrome cell adhesion molecule b"/>
    <property type="match status" value="1"/>
</dbReference>
<evidence type="ECO:0000256" key="1">
    <source>
        <dbReference type="ARBA" id="ARBA00004251"/>
    </source>
</evidence>
<dbReference type="SUPFAM" id="SSF48726">
    <property type="entry name" value="Immunoglobulin"/>
    <property type="match status" value="8"/>
</dbReference>
<organism evidence="24 25">
    <name type="scientific">Anas platyrhynchos</name>
    <name type="common">Mallard</name>
    <name type="synonym">Anas boschas</name>
    <dbReference type="NCBI Taxonomy" id="8839"/>
    <lineage>
        <taxon>Eukaryota</taxon>
        <taxon>Metazoa</taxon>
        <taxon>Chordata</taxon>
        <taxon>Craniata</taxon>
        <taxon>Vertebrata</taxon>
        <taxon>Euteleostomi</taxon>
        <taxon>Archelosauria</taxon>
        <taxon>Archosauria</taxon>
        <taxon>Dinosauria</taxon>
        <taxon>Saurischia</taxon>
        <taxon>Theropoda</taxon>
        <taxon>Coelurosauria</taxon>
        <taxon>Aves</taxon>
        <taxon>Neognathae</taxon>
        <taxon>Galloanserae</taxon>
        <taxon>Anseriformes</taxon>
        <taxon>Anatidae</taxon>
        <taxon>Anatinae</taxon>
        <taxon>Anas</taxon>
    </lineage>
</organism>
<dbReference type="InterPro" id="IPR036179">
    <property type="entry name" value="Ig-like_dom_sf"/>
</dbReference>
<evidence type="ECO:0000256" key="2">
    <source>
        <dbReference type="ARBA" id="ARBA00004489"/>
    </source>
</evidence>
<reference evidence="24" key="2">
    <citation type="submission" date="2025-08" db="UniProtKB">
        <authorList>
            <consortium name="Ensembl"/>
        </authorList>
    </citation>
    <scope>IDENTIFICATION</scope>
</reference>
<keyword evidence="3" id="KW-1003">Cell membrane</keyword>
<feature type="domain" description="Ig-like" evidence="22">
    <location>
        <begin position="301"/>
        <end position="394"/>
    </location>
</feature>
<evidence type="ECO:0000256" key="18">
    <source>
        <dbReference type="ARBA" id="ARBA00065695"/>
    </source>
</evidence>
<sequence length="1738" mass="193057">DTSWIFFCDCDIDLSFFHYSHLTYRSLQPSGPFSMHPPFPSVSKQNTLTTCRYFKHCKCLCLSGPRFLITSTGALYILDVQNEDGLYNYRCITRHRYTGETRQSNSARLFVSDPANSAPSILDGFDHRKAMAGQRVELPCKASGHPAPKYRWLKDNVPWEPDSRFRQTVTGLLIENTRPSDSGNYVCEVWNNYGTAEMIGRLYVKQPLKATISPRKVKSSVGSQVSLSCSVTGTEDQELSWYRNGEIINPGNNVRITGVNRENLIMDGMAKSDGGAYQCFVRKDKMSAQDYVQVVLEDGTPKIISAFSEKVVSPGEPVSLMCNVKGTPLPTITWTLDEDPIVKDGSHRISQIITSEGNVVSYLNISNTQVRDGGVYRCIANNSAGVVLYQARINVRGPASIRPMKNITAIAGRDTYIHCRVIGYPYYSIKWYKNSNLLPFNHRQVAFENNGTLKLSDVQKEVDEGEYTCNVLVQPQLSTSQSVHVTVKVPPFIQPFEFPRFSIGQRVFIPCVVVSGDLPITITWQKDGRPIPASLGVTIDNIDFTSSLRISNLSLMHNGNYTCIARNDAAAVEHQSQLIVRVPPRFVVQPSDQDGIYGKAVILNCSAEGYPVPTIVWKYSKGAGVPQFQPIALNGRIQLLTNGSLLIKHVLEEDSGYYLCKVSNDVGADVSKSMYLTVKIPAMITSYPNTTLATQGQKKEMSCTAHGEKPIIVRWEKEDRIINPEICWFIFSACCSINHFFSNHLIRVYSEPPDPPEIEIREVRARSIALRWTMGFDGNSPITGYDIECKNKSDSWDSVQRTKDVSPQLNQATIIDLHPSSTYNIRMYAKNRIGKSEASNELTITTDEAAPDGPPQDVQLEPISSQSIRVTWKAPKKHLQNGIIRGYQIGYREYSAGGNFQFNIISIDTTGDSEVYTLNNLKKFTQYGMVVQACNRAGIGPSSQEIITTTLEDVPSCPPGNVQATATSPETISISWSTLAKETLNGILQGFRVIYWANLLDGELGEIKNVTTTQPSLELDGLEKYTNYSIQVLAFTRAGDGVRSEQIFTRTKEDVPGPPAGVKAAASSASTVFVSWLPPLKLNGIIRKYTVFCSQGTQQPLPLVISEFEASPDSFSYRIPNLSRNRQYSVWVVAVTAAGRGNSSEIITVEPLAKAPARILTFSGTVTTPWMKDIVLPCKAVGDPAPTVKWMKDSSDTAVLVMIDGRRSIFSNGSFVIRTVKAEDSGYYSCVASNNWGSDEIILNLQVQVPPDQPRLTVSKTTSSSITLSWIPGDNGGSSIRGYILQYSEDNSEQWGSFPISPSERSYRLETLKCGTWYKFTLTAQNGVGPGRISEIIEAKTLGKEPQFSKEQELFASINTTRVRLNLIGWNDGGCPITSFTLEYRPFGTTVWTTAQRTSLSKSYILYDLQEATWYELQMRVCNSAGCAEKQAKFATLNYDGSTIPPLIKSVVQSEEGLATNEGLKMLVTISCILVGVLLLFVMLLIVRRRRREQRLKRLRGKMRAVALIPTYAYCPNTEGQVGLHVTKWFNPQLWQRHFLLSVTDPTTRRSAKTGPTARNRYASQWTLNRPHPTISAHTLTTDWRLPTPRPAGSVDKESDSYSVSPSQDTDRARSSMVSTESASSTYEELARAYEHAKMEEQLRHAKFTITECFISDTSSEQLTAGTNDYTDSLTSSTPSESGICRFTASPPKPQDGGRVMNMAVPKAHRPGETLKGHPSTDHSQISSSRRMLFLVIP</sequence>
<feature type="region of interest" description="Disordered" evidence="20">
    <location>
        <begin position="1709"/>
        <end position="1728"/>
    </location>
</feature>
<dbReference type="FunFam" id="2.60.40.10:FF:001868">
    <property type="entry name" value="Down syndrome cell adhesion molecule"/>
    <property type="match status" value="1"/>
</dbReference>
<dbReference type="InterPro" id="IPR056754">
    <property type="entry name" value="DSCAM/DSCAML_C"/>
</dbReference>
<evidence type="ECO:0000313" key="24">
    <source>
        <dbReference type="Ensembl" id="ENSAPLP00020014896.1"/>
    </source>
</evidence>
<dbReference type="Pfam" id="PF00041">
    <property type="entry name" value="fn3"/>
    <property type="match status" value="5"/>
</dbReference>
<evidence type="ECO:0000256" key="3">
    <source>
        <dbReference type="ARBA" id="ARBA00022475"/>
    </source>
</evidence>
<dbReference type="GO" id="GO:0007411">
    <property type="term" value="P:axon guidance"/>
    <property type="evidence" value="ECO:0007669"/>
    <property type="project" value="TreeGrafter"/>
</dbReference>
<keyword evidence="8" id="KW-0130">Cell adhesion</keyword>
<dbReference type="GO" id="GO:0007156">
    <property type="term" value="P:homophilic cell adhesion via plasma membrane adhesion molecules"/>
    <property type="evidence" value="ECO:0007669"/>
    <property type="project" value="UniProtKB-ARBA"/>
</dbReference>
<reference evidence="24" key="1">
    <citation type="submission" date="2019-08" db="EMBL/GenBank/DDBJ databases">
        <title>Three high-quality genomes provides insights into domestication of ducks.</title>
        <authorList>
            <person name="Hou Z.C."/>
            <person name="Zhu F."/>
            <person name="Yin Z.T."/>
            <person name="Zhang F."/>
        </authorList>
    </citation>
    <scope>NUCLEOTIDE SEQUENCE [LARGE SCALE GENOMIC DNA]</scope>
</reference>
<dbReference type="CDD" id="cd05734">
    <property type="entry name" value="Ig_DSCAM"/>
    <property type="match status" value="1"/>
</dbReference>
<evidence type="ECO:0000256" key="12">
    <source>
        <dbReference type="ARBA" id="ARBA00023136"/>
    </source>
</evidence>
<dbReference type="PROSITE" id="PS50835">
    <property type="entry name" value="IG_LIKE"/>
    <property type="match status" value="8"/>
</dbReference>
<keyword evidence="7" id="KW-0677">Repeat</keyword>
<evidence type="ECO:0000256" key="7">
    <source>
        <dbReference type="ARBA" id="ARBA00022737"/>
    </source>
</evidence>
<dbReference type="FunFam" id="2.60.40.10:FF:000167">
    <property type="entry name" value="Down syndrome cell adhesion molecule b"/>
    <property type="match status" value="1"/>
</dbReference>
<dbReference type="FunFam" id="2.60.40.10:FF:000729">
    <property type="entry name" value="Down syndrome cell adhesion molecule"/>
    <property type="match status" value="1"/>
</dbReference>
<dbReference type="FunFam" id="2.60.40.10:FF:000215">
    <property type="entry name" value="Down syndrome cell adhesion molecule a"/>
    <property type="match status" value="1"/>
</dbReference>
<dbReference type="SMART" id="SM00408">
    <property type="entry name" value="IGc2"/>
    <property type="match status" value="7"/>
</dbReference>